<evidence type="ECO:0000259" key="1">
    <source>
        <dbReference type="Pfam" id="PF00149"/>
    </source>
</evidence>
<feature type="non-terminal residue" evidence="2">
    <location>
        <position position="78"/>
    </location>
</feature>
<dbReference type="InterPro" id="IPR029052">
    <property type="entry name" value="Metallo-depent_PP-like"/>
</dbReference>
<reference evidence="2" key="1">
    <citation type="submission" date="2018-05" db="EMBL/GenBank/DDBJ databases">
        <authorList>
            <person name="Lanie J.A."/>
            <person name="Ng W.-L."/>
            <person name="Kazmierczak K.M."/>
            <person name="Andrzejewski T.M."/>
            <person name="Davidsen T.M."/>
            <person name="Wayne K.J."/>
            <person name="Tettelin H."/>
            <person name="Glass J.I."/>
            <person name="Rusch D."/>
            <person name="Podicherti R."/>
            <person name="Tsui H.-C.T."/>
            <person name="Winkler M.E."/>
        </authorList>
    </citation>
    <scope>NUCLEOTIDE SEQUENCE</scope>
</reference>
<gene>
    <name evidence="2" type="ORF">METZ01_LOCUS211717</name>
</gene>
<dbReference type="GO" id="GO:0016787">
    <property type="term" value="F:hydrolase activity"/>
    <property type="evidence" value="ECO:0007669"/>
    <property type="project" value="InterPro"/>
</dbReference>
<dbReference type="AlphaFoldDB" id="A0A382F9H8"/>
<dbReference type="Pfam" id="PF00149">
    <property type="entry name" value="Metallophos"/>
    <property type="match status" value="1"/>
</dbReference>
<sequence>MGHPLADGALRAVVDSVTRYEGDMLLLVGDVFDHARVPDSVLESFIEEIGRLPQPAVLLPGNHDLYDDNSLYQRDVFK</sequence>
<feature type="domain" description="Calcineurin-like phosphoesterase" evidence="1">
    <location>
        <begin position="9"/>
        <end position="71"/>
    </location>
</feature>
<name>A0A382F9H8_9ZZZZ</name>
<dbReference type="InterPro" id="IPR004843">
    <property type="entry name" value="Calcineurin-like_PHP"/>
</dbReference>
<protein>
    <recommendedName>
        <fullName evidence="1">Calcineurin-like phosphoesterase domain-containing protein</fullName>
    </recommendedName>
</protein>
<organism evidence="2">
    <name type="scientific">marine metagenome</name>
    <dbReference type="NCBI Taxonomy" id="408172"/>
    <lineage>
        <taxon>unclassified sequences</taxon>
        <taxon>metagenomes</taxon>
        <taxon>ecological metagenomes</taxon>
    </lineage>
</organism>
<dbReference type="SUPFAM" id="SSF56300">
    <property type="entry name" value="Metallo-dependent phosphatases"/>
    <property type="match status" value="1"/>
</dbReference>
<dbReference type="Gene3D" id="3.60.21.10">
    <property type="match status" value="1"/>
</dbReference>
<evidence type="ECO:0000313" key="2">
    <source>
        <dbReference type="EMBL" id="SVB58863.1"/>
    </source>
</evidence>
<accession>A0A382F9H8</accession>
<dbReference type="EMBL" id="UINC01048391">
    <property type="protein sequence ID" value="SVB58863.1"/>
    <property type="molecule type" value="Genomic_DNA"/>
</dbReference>
<proteinExistence type="predicted"/>